<dbReference type="EMBL" id="CP011568">
    <property type="protein sequence ID" value="AKJ66867.1"/>
    <property type="molecule type" value="Genomic_DNA"/>
</dbReference>
<dbReference type="PANTHER" id="PTHR43673:SF12">
    <property type="entry name" value="PROTEIN DRGA"/>
    <property type="match status" value="1"/>
</dbReference>
<dbReference type="Proteomes" id="UP000036700">
    <property type="component" value="Chromosome"/>
</dbReference>
<reference evidence="5" key="1">
    <citation type="submission" date="2015-06" db="EMBL/GenBank/DDBJ databases">
        <authorList>
            <person name="Lim Y.L."/>
            <person name="Ee R."/>
            <person name="Yong D."/>
            <person name="How K.Y."/>
            <person name="Yin W.F."/>
            <person name="Chan K.G."/>
        </authorList>
    </citation>
    <scope>NUCLEOTIDE SEQUENCE [LARGE SCALE GENOMIC DNA]</scope>
    <source>
        <strain evidence="5">DSM 25325</strain>
    </source>
</reference>
<evidence type="ECO:0000256" key="2">
    <source>
        <dbReference type="ARBA" id="ARBA00023002"/>
    </source>
</evidence>
<proteinExistence type="inferred from homology"/>
<organism evidence="4 5">
    <name type="scientific">Pandoraea thiooxydans</name>
    <dbReference type="NCBI Taxonomy" id="445709"/>
    <lineage>
        <taxon>Bacteria</taxon>
        <taxon>Pseudomonadati</taxon>
        <taxon>Pseudomonadota</taxon>
        <taxon>Betaproteobacteria</taxon>
        <taxon>Burkholderiales</taxon>
        <taxon>Burkholderiaceae</taxon>
        <taxon>Pandoraea</taxon>
    </lineage>
</organism>
<dbReference type="Pfam" id="PF00881">
    <property type="entry name" value="Nitroreductase"/>
    <property type="match status" value="1"/>
</dbReference>
<dbReference type="InterPro" id="IPR000415">
    <property type="entry name" value="Nitroreductase-like"/>
</dbReference>
<dbReference type="AlphaFoldDB" id="A0A0G3ENF3"/>
<sequence length="205" mass="22106">MKHPALAVIEARTSINRFDAASDIDDEVIRDLVHYATQAPSAYNLQNWRFIAVKSADRKQVLMDAAYGQPKVGAAAVTFIVCGKLDPHAGALNAMRPFHEAGHISSEALHGWVEDAARSYQDDPAMQRDEAIRSASLAAMSLMLAAQAMGLASGPMIGFDPQAVTRNFDLGAQEIPVMLVAVGRAATGNWPRKPRRDVGEVLSIV</sequence>
<dbReference type="GO" id="GO:0016491">
    <property type="term" value="F:oxidoreductase activity"/>
    <property type="evidence" value="ECO:0007669"/>
    <property type="project" value="UniProtKB-KW"/>
</dbReference>
<feature type="domain" description="Nitroreductase" evidence="3">
    <location>
        <begin position="9"/>
        <end position="184"/>
    </location>
</feature>
<dbReference type="InterPro" id="IPR029479">
    <property type="entry name" value="Nitroreductase"/>
</dbReference>
<comment type="similarity">
    <text evidence="1">Belongs to the nitroreductase family.</text>
</comment>
<keyword evidence="5" id="KW-1185">Reference proteome</keyword>
<accession>A0A0G3ENF3</accession>
<gene>
    <name evidence="4" type="ORF">ABW99_00095</name>
</gene>
<keyword evidence="2" id="KW-0560">Oxidoreductase</keyword>
<dbReference type="PANTHER" id="PTHR43673">
    <property type="entry name" value="NAD(P)H NITROREDUCTASE YDGI-RELATED"/>
    <property type="match status" value="1"/>
</dbReference>
<name>A0A0G3ENF3_9BURK</name>
<dbReference type="RefSeq" id="WP_047212386.1">
    <property type="nucleotide sequence ID" value="NZ_CP011568.3"/>
</dbReference>
<dbReference type="SUPFAM" id="SSF55469">
    <property type="entry name" value="FMN-dependent nitroreductase-like"/>
    <property type="match status" value="1"/>
</dbReference>
<evidence type="ECO:0000256" key="1">
    <source>
        <dbReference type="ARBA" id="ARBA00007118"/>
    </source>
</evidence>
<dbReference type="OrthoDB" id="9809288at2"/>
<evidence type="ECO:0000313" key="4">
    <source>
        <dbReference type="EMBL" id="AKJ66867.1"/>
    </source>
</evidence>
<dbReference type="Gene3D" id="3.40.109.10">
    <property type="entry name" value="NADH Oxidase"/>
    <property type="match status" value="1"/>
</dbReference>
<dbReference type="STRING" id="445709.ABW99_00095"/>
<protein>
    <submittedName>
        <fullName evidence="4">NAD(P)H nitroreductase</fullName>
    </submittedName>
</protein>
<dbReference type="PATRIC" id="fig|445709.3.peg.28"/>
<evidence type="ECO:0000313" key="5">
    <source>
        <dbReference type="Proteomes" id="UP000036700"/>
    </source>
</evidence>
<dbReference type="KEGG" id="ptx:ABW99_00095"/>
<evidence type="ECO:0000259" key="3">
    <source>
        <dbReference type="Pfam" id="PF00881"/>
    </source>
</evidence>